<evidence type="ECO:0000313" key="4">
    <source>
        <dbReference type="Proteomes" id="UP000199137"/>
    </source>
</evidence>
<dbReference type="EMBL" id="FOWC01000001">
    <property type="protein sequence ID" value="SFO32797.1"/>
    <property type="molecule type" value="Genomic_DNA"/>
</dbReference>
<dbReference type="InterPro" id="IPR043504">
    <property type="entry name" value="Peptidase_S1_PA_chymotrypsin"/>
</dbReference>
<evidence type="ECO:0000256" key="1">
    <source>
        <dbReference type="SAM" id="SignalP"/>
    </source>
</evidence>
<reference evidence="2 5" key="2">
    <citation type="submission" date="2020-01" db="EMBL/GenBank/DDBJ databases">
        <title>Insect and environment-associated Actinomycetes.</title>
        <authorList>
            <person name="Currrie C."/>
            <person name="Chevrette M."/>
            <person name="Carlson C."/>
            <person name="Stubbendieck R."/>
            <person name="Wendt-Pienkowski E."/>
        </authorList>
    </citation>
    <scope>NUCLEOTIDE SEQUENCE [LARGE SCALE GENOMIC DNA]</scope>
    <source>
        <strain evidence="2 5">SID8386</strain>
    </source>
</reference>
<dbReference type="OrthoDB" id="3233951at2"/>
<dbReference type="Gene3D" id="2.40.10.10">
    <property type="entry name" value="Trypsin-like serine proteases"/>
    <property type="match status" value="2"/>
</dbReference>
<dbReference type="SUPFAM" id="SSF50494">
    <property type="entry name" value="Trypsin-like serine proteases"/>
    <property type="match status" value="1"/>
</dbReference>
<evidence type="ECO:0000313" key="2">
    <source>
        <dbReference type="EMBL" id="NEC58943.1"/>
    </source>
</evidence>
<dbReference type="Proteomes" id="UP000470404">
    <property type="component" value="Unassembled WGS sequence"/>
</dbReference>
<accession>A0A1I5G9Z9</accession>
<dbReference type="EMBL" id="JAAGNC010000128">
    <property type="protein sequence ID" value="NEC58943.1"/>
    <property type="molecule type" value="Genomic_DNA"/>
</dbReference>
<dbReference type="Proteomes" id="UP000199137">
    <property type="component" value="Unassembled WGS sequence"/>
</dbReference>
<sequence length="271" mass="28664">MIRRLVGAAIAVTATFALVTAPEASAATTTFTGAVALSNCSGSVVKPAATPMDAPAMVLSNGHCLEDGMPDPGQVIVGQSSNRSFDLLSPDGQSSVGTVTATKVVYATMTDTDISLYQLSDTYADIEQKYNVPPLELVNTHPQAGTPIDVVSGYWKQIYSCSIDGFVHELHENNWVWKDSIRYVPGCATIGGTSGSPVVDRNTGKVIGVNNTSNDDGQRCTLNNPCEVDEAGNVTVRPNYKYGEETYGIPACLTPANEIDLNQQGCTLPKP</sequence>
<keyword evidence="1" id="KW-0732">Signal</keyword>
<dbReference type="STRING" id="112413.SAMN05421854_1011511"/>
<dbReference type="AlphaFoldDB" id="A0A1I5G9Z9"/>
<dbReference type="Pfam" id="PF13365">
    <property type="entry name" value="Trypsin_2"/>
    <property type="match status" value="1"/>
</dbReference>
<proteinExistence type="predicted"/>
<feature type="chain" id="PRO_5044058554" evidence="1">
    <location>
        <begin position="27"/>
        <end position="271"/>
    </location>
</feature>
<organism evidence="3 4">
    <name type="scientific">Amycolatopsis rubida</name>
    <dbReference type="NCBI Taxonomy" id="112413"/>
    <lineage>
        <taxon>Bacteria</taxon>
        <taxon>Bacillati</taxon>
        <taxon>Actinomycetota</taxon>
        <taxon>Actinomycetes</taxon>
        <taxon>Pseudonocardiales</taxon>
        <taxon>Pseudonocardiaceae</taxon>
        <taxon>Amycolatopsis</taxon>
    </lineage>
</organism>
<feature type="signal peptide" evidence="1">
    <location>
        <begin position="1"/>
        <end position="26"/>
    </location>
</feature>
<gene>
    <name evidence="2" type="ORF">G3I59_25940</name>
    <name evidence="3" type="ORF">SAMN05421854_1011511</name>
</gene>
<reference evidence="3 4" key="1">
    <citation type="submission" date="2016-10" db="EMBL/GenBank/DDBJ databases">
        <authorList>
            <person name="de Groot N.N."/>
        </authorList>
    </citation>
    <scope>NUCLEOTIDE SEQUENCE [LARGE SCALE GENOMIC DNA]</scope>
    <source>
        <strain evidence="3 4">DSM 44637</strain>
    </source>
</reference>
<keyword evidence="5" id="KW-1185">Reference proteome</keyword>
<evidence type="ECO:0000313" key="5">
    <source>
        <dbReference type="Proteomes" id="UP000470404"/>
    </source>
</evidence>
<protein>
    <submittedName>
        <fullName evidence="3">Trypsin-like peptidase domain-containing protein</fullName>
    </submittedName>
</protein>
<evidence type="ECO:0000313" key="3">
    <source>
        <dbReference type="EMBL" id="SFO32797.1"/>
    </source>
</evidence>
<dbReference type="RefSeq" id="WP_067576964.1">
    <property type="nucleotide sequence ID" value="NZ_FOWC01000001.1"/>
</dbReference>
<dbReference type="InterPro" id="IPR009003">
    <property type="entry name" value="Peptidase_S1_PA"/>
</dbReference>
<name>A0A1I5G9Z9_9PSEU</name>